<protein>
    <submittedName>
        <fullName evidence="2">DUF445 family protein</fullName>
    </submittedName>
</protein>
<feature type="transmembrane region" description="Helical" evidence="1">
    <location>
        <begin position="383"/>
        <end position="403"/>
    </location>
</feature>
<gene>
    <name evidence="2" type="ORF">MKI79_01610</name>
</gene>
<dbReference type="PANTHER" id="PTHR35791">
    <property type="entry name" value="UPF0754 MEMBRANE PROTEIN YHEB"/>
    <property type="match status" value="1"/>
</dbReference>
<reference evidence="2" key="1">
    <citation type="submission" date="2022-02" db="EMBL/GenBank/DDBJ databases">
        <title>Acinetobacter A3.8 sp. nov., isolated from Sediment (Zhairuo Island).</title>
        <authorList>
            <person name="Zheng K."/>
        </authorList>
    </citation>
    <scope>NUCLEOTIDE SEQUENCE</scope>
    <source>
        <strain evidence="2">A3.8</strain>
    </source>
</reference>
<dbReference type="AlphaFoldDB" id="A0A9X1WUS2"/>
<sequence length="405" mass="46639">MWADFQQHFWLYISIPFISGIIGYVTKVVAIHMMFSPLEFKGIKPIFGWQGIVPRKAEKMATVAVDLMTSKLIKPEEIFARLDPKRIAKEIEAPLMAAAEDITREVAQEQHPGLWEGMPEFARAKLINRVKSRAPDIVQQVMAEIQKDVVQYFDIKHMVVSNLLKDKRLLNEIFKKVGKEEFKFFMNVGFVFGFAIGLVQMTCWIVTQGKYPWMLPMFGGFVGFFSDWLALQMMFRPLKPKKVLGYTWQGLFLKRQNEVAADYAALISKQLLTSRHLIEELFTGPRSDSVINLVNRHVRQEIDIEAGIIRPLVVYAIGGAKYQVLKTKVAERIMERLPETMKSMESYAEDAMDIRNTLITRMQRLTPEEFEGMLRPAFKEDEWSLIIVGAVLGFLVGEMQILFML</sequence>
<feature type="transmembrane region" description="Helical" evidence="1">
    <location>
        <begin position="184"/>
        <end position="207"/>
    </location>
</feature>
<evidence type="ECO:0000313" key="2">
    <source>
        <dbReference type="EMBL" id="MCJ8145619.1"/>
    </source>
</evidence>
<evidence type="ECO:0000256" key="1">
    <source>
        <dbReference type="SAM" id="Phobius"/>
    </source>
</evidence>
<proteinExistence type="predicted"/>
<accession>A0A9X1WUS2</accession>
<name>A0A9X1WUS2_9GAMM</name>
<evidence type="ECO:0000313" key="3">
    <source>
        <dbReference type="Proteomes" id="UP001139701"/>
    </source>
</evidence>
<dbReference type="EMBL" id="JAKUML010000002">
    <property type="protein sequence ID" value="MCJ8145619.1"/>
    <property type="molecule type" value="Genomic_DNA"/>
</dbReference>
<dbReference type="RefSeq" id="WP_241570401.1">
    <property type="nucleotide sequence ID" value="NZ_JAKUML010000002.1"/>
</dbReference>
<feature type="transmembrane region" description="Helical" evidence="1">
    <location>
        <begin position="213"/>
        <end position="231"/>
    </location>
</feature>
<organism evidence="2 3">
    <name type="scientific">Acinetobacter sedimenti</name>
    <dbReference type="NCBI Taxonomy" id="2919922"/>
    <lineage>
        <taxon>Bacteria</taxon>
        <taxon>Pseudomonadati</taxon>
        <taxon>Pseudomonadota</taxon>
        <taxon>Gammaproteobacteria</taxon>
        <taxon>Moraxellales</taxon>
        <taxon>Moraxellaceae</taxon>
        <taxon>Acinetobacter</taxon>
    </lineage>
</organism>
<feature type="transmembrane region" description="Helical" evidence="1">
    <location>
        <begin position="12"/>
        <end position="35"/>
    </location>
</feature>
<comment type="caution">
    <text evidence="2">The sequence shown here is derived from an EMBL/GenBank/DDBJ whole genome shotgun (WGS) entry which is preliminary data.</text>
</comment>
<keyword evidence="1" id="KW-0472">Membrane</keyword>
<keyword evidence="1" id="KW-0812">Transmembrane</keyword>
<dbReference type="Proteomes" id="UP001139701">
    <property type="component" value="Unassembled WGS sequence"/>
</dbReference>
<keyword evidence="3" id="KW-1185">Reference proteome</keyword>
<keyword evidence="1" id="KW-1133">Transmembrane helix</keyword>
<dbReference type="PANTHER" id="PTHR35791:SF1">
    <property type="entry name" value="UPF0754 MEMBRANE PROTEIN YHEB"/>
    <property type="match status" value="1"/>
</dbReference>